<dbReference type="Ensembl" id="ENSAMXT00005001995.1">
    <property type="protein sequence ID" value="ENSAMXP00005001802.1"/>
    <property type="gene ID" value="ENSAMXG00005001012.1"/>
</dbReference>
<dbReference type="InterPro" id="IPR043504">
    <property type="entry name" value="Peptidase_S1_PA_chymotrypsin"/>
</dbReference>
<dbReference type="PANTHER" id="PTHR24271:SF48">
    <property type="entry name" value="KALLIKREIN-14"/>
    <property type="match status" value="1"/>
</dbReference>
<evidence type="ECO:0000256" key="1">
    <source>
        <dbReference type="ARBA" id="ARBA00023157"/>
    </source>
</evidence>
<evidence type="ECO:0000259" key="2">
    <source>
        <dbReference type="PROSITE" id="PS50240"/>
    </source>
</evidence>
<organism evidence="3 4">
    <name type="scientific">Astyanax mexicanus</name>
    <name type="common">Blind cave fish</name>
    <name type="synonym">Astyanax fasciatus mexicanus</name>
    <dbReference type="NCBI Taxonomy" id="7994"/>
    <lineage>
        <taxon>Eukaryota</taxon>
        <taxon>Metazoa</taxon>
        <taxon>Chordata</taxon>
        <taxon>Craniata</taxon>
        <taxon>Vertebrata</taxon>
        <taxon>Euteleostomi</taxon>
        <taxon>Actinopterygii</taxon>
        <taxon>Neopterygii</taxon>
        <taxon>Teleostei</taxon>
        <taxon>Ostariophysi</taxon>
        <taxon>Characiformes</taxon>
        <taxon>Characoidei</taxon>
        <taxon>Acestrorhamphidae</taxon>
        <taxon>Acestrorhamphinae</taxon>
        <taxon>Astyanax</taxon>
    </lineage>
</organism>
<dbReference type="SUPFAM" id="SSF50494">
    <property type="entry name" value="Trypsin-like serine proteases"/>
    <property type="match status" value="1"/>
</dbReference>
<evidence type="ECO:0000313" key="4">
    <source>
        <dbReference type="Proteomes" id="UP000694621"/>
    </source>
</evidence>
<dbReference type="PROSITE" id="PS50240">
    <property type="entry name" value="TRYPSIN_DOM"/>
    <property type="match status" value="1"/>
</dbReference>
<proteinExistence type="predicted"/>
<dbReference type="InterPro" id="IPR001314">
    <property type="entry name" value="Peptidase_S1A"/>
</dbReference>
<dbReference type="GO" id="GO:0004252">
    <property type="term" value="F:serine-type endopeptidase activity"/>
    <property type="evidence" value="ECO:0007669"/>
    <property type="project" value="InterPro"/>
</dbReference>
<dbReference type="SMART" id="SM00020">
    <property type="entry name" value="Tryp_SPc"/>
    <property type="match status" value="1"/>
</dbReference>
<dbReference type="GO" id="GO:0006508">
    <property type="term" value="P:proteolysis"/>
    <property type="evidence" value="ECO:0007669"/>
    <property type="project" value="InterPro"/>
</dbReference>
<accession>A0A8B9GP76</accession>
<dbReference type="Proteomes" id="UP000694621">
    <property type="component" value="Unplaced"/>
</dbReference>
<dbReference type="InterPro" id="IPR001254">
    <property type="entry name" value="Trypsin_dom"/>
</dbReference>
<dbReference type="PANTHER" id="PTHR24271">
    <property type="entry name" value="KALLIKREIN-RELATED"/>
    <property type="match status" value="1"/>
</dbReference>
<sequence>MLHQQQLKKKRSLTSHVSEEACAGLHPSGAALGSIEKRVTGWYTRYCRKGEGKHQLMLSLTTLRDPQHRNFSRVHCGGTRIRSRWILTAAHCDESDLTVLEGRQPDTAIMRRIVEKVKYPGHDLMLLKLRRRTRSHGKTKAELPDLNCATPPLGEEVDFFGSQDAYINQTGHMFSYNAGTLRCGKMEVCNCSTHYGNNRTFCGMALHVDGNAGDSGSGALWNNKLYGVQVSGPITFNTGPTHFMDLCNRPYRQWIFNTAEV</sequence>
<keyword evidence="1" id="KW-1015">Disulfide bond</keyword>
<feature type="domain" description="Peptidase S1" evidence="2">
    <location>
        <begin position="39"/>
        <end position="260"/>
    </location>
</feature>
<dbReference type="AlphaFoldDB" id="A0A8B9GP76"/>
<dbReference type="PROSITE" id="PS00134">
    <property type="entry name" value="TRYPSIN_HIS"/>
    <property type="match status" value="1"/>
</dbReference>
<evidence type="ECO:0000313" key="3">
    <source>
        <dbReference type="Ensembl" id="ENSAMXP00005001802.1"/>
    </source>
</evidence>
<dbReference type="InterPro" id="IPR009003">
    <property type="entry name" value="Peptidase_S1_PA"/>
</dbReference>
<name>A0A8B9GP76_ASTMX</name>
<dbReference type="InterPro" id="IPR018114">
    <property type="entry name" value="TRYPSIN_HIS"/>
</dbReference>
<reference evidence="3" key="1">
    <citation type="submission" date="2025-08" db="UniProtKB">
        <authorList>
            <consortium name="Ensembl"/>
        </authorList>
    </citation>
    <scope>IDENTIFICATION</scope>
</reference>
<dbReference type="Gene3D" id="2.40.10.10">
    <property type="entry name" value="Trypsin-like serine proteases"/>
    <property type="match status" value="2"/>
</dbReference>
<protein>
    <recommendedName>
        <fullName evidence="2">Peptidase S1 domain-containing protein</fullName>
    </recommendedName>
</protein>
<dbReference type="Pfam" id="PF00089">
    <property type="entry name" value="Trypsin"/>
    <property type="match status" value="1"/>
</dbReference>
<dbReference type="GO" id="GO:0030141">
    <property type="term" value="C:secretory granule"/>
    <property type="evidence" value="ECO:0007669"/>
    <property type="project" value="TreeGrafter"/>
</dbReference>
<dbReference type="PRINTS" id="PR00722">
    <property type="entry name" value="CHYMOTRYPSIN"/>
</dbReference>